<gene>
    <name evidence="1" type="ORF">E2C01_063131</name>
</gene>
<sequence length="110" mass="12148">MNGRGEGRGGTINLSVVDEDCYSSSVLHDPPHYWSRFHLHFVLILVTQPLSQLAPPHPFHPFFLPFRSPCMPPSLDAAFPPSRSTCAMLLFPACVLSTHSLLAISELYSA</sequence>
<dbReference type="Proteomes" id="UP000324222">
    <property type="component" value="Unassembled WGS sequence"/>
</dbReference>
<proteinExistence type="predicted"/>
<keyword evidence="2" id="KW-1185">Reference proteome</keyword>
<dbReference type="EMBL" id="VSRR010028613">
    <property type="protein sequence ID" value="MPC68920.1"/>
    <property type="molecule type" value="Genomic_DNA"/>
</dbReference>
<protein>
    <submittedName>
        <fullName evidence="1">Uncharacterized protein</fullName>
    </submittedName>
</protein>
<evidence type="ECO:0000313" key="2">
    <source>
        <dbReference type="Proteomes" id="UP000324222"/>
    </source>
</evidence>
<organism evidence="1 2">
    <name type="scientific">Portunus trituberculatus</name>
    <name type="common">Swimming crab</name>
    <name type="synonym">Neptunus trituberculatus</name>
    <dbReference type="NCBI Taxonomy" id="210409"/>
    <lineage>
        <taxon>Eukaryota</taxon>
        <taxon>Metazoa</taxon>
        <taxon>Ecdysozoa</taxon>
        <taxon>Arthropoda</taxon>
        <taxon>Crustacea</taxon>
        <taxon>Multicrustacea</taxon>
        <taxon>Malacostraca</taxon>
        <taxon>Eumalacostraca</taxon>
        <taxon>Eucarida</taxon>
        <taxon>Decapoda</taxon>
        <taxon>Pleocyemata</taxon>
        <taxon>Brachyura</taxon>
        <taxon>Eubrachyura</taxon>
        <taxon>Portunoidea</taxon>
        <taxon>Portunidae</taxon>
        <taxon>Portuninae</taxon>
        <taxon>Portunus</taxon>
    </lineage>
</organism>
<reference evidence="1 2" key="1">
    <citation type="submission" date="2019-05" db="EMBL/GenBank/DDBJ databases">
        <title>Another draft genome of Portunus trituberculatus and its Hox gene families provides insights of decapod evolution.</title>
        <authorList>
            <person name="Jeong J.-H."/>
            <person name="Song I."/>
            <person name="Kim S."/>
            <person name="Choi T."/>
            <person name="Kim D."/>
            <person name="Ryu S."/>
            <person name="Kim W."/>
        </authorList>
    </citation>
    <scope>NUCLEOTIDE SEQUENCE [LARGE SCALE GENOMIC DNA]</scope>
    <source>
        <tissue evidence="1">Muscle</tissue>
    </source>
</reference>
<dbReference type="AlphaFoldDB" id="A0A5B7H9P0"/>
<accession>A0A5B7H9P0</accession>
<comment type="caution">
    <text evidence="1">The sequence shown here is derived from an EMBL/GenBank/DDBJ whole genome shotgun (WGS) entry which is preliminary data.</text>
</comment>
<name>A0A5B7H9P0_PORTR</name>
<evidence type="ECO:0000313" key="1">
    <source>
        <dbReference type="EMBL" id="MPC68920.1"/>
    </source>
</evidence>